<name>A0A7T4WCA1_9PROT</name>
<accession>A0A7T4WCA1</accession>
<dbReference type="RefSeq" id="WP_198660111.1">
    <property type="nucleotide sequence ID" value="NZ_CP059488.1"/>
</dbReference>
<dbReference type="AlphaFoldDB" id="A0A7T4WCA1"/>
<dbReference type="EMBL" id="CP059488">
    <property type="protein sequence ID" value="QQD71929.1"/>
    <property type="molecule type" value="Genomic_DNA"/>
</dbReference>
<protein>
    <submittedName>
        <fullName evidence="1">Uncharacterized protein</fullName>
    </submittedName>
</protein>
<evidence type="ECO:0000313" key="1">
    <source>
        <dbReference type="EMBL" id="QQD71929.1"/>
    </source>
</evidence>
<dbReference type="Proteomes" id="UP000595420">
    <property type="component" value="Chromosome"/>
</dbReference>
<sequence>MSATEEIRVWATGAYTEANKRKDGERLRKLRQLMDHLQVSTRLPDPAGLTVGSTERFLAERRIQKLTQEAAGLGYETPGQDLRKEAGMHLAGQALGISL</sequence>
<proteinExistence type="predicted"/>
<evidence type="ECO:0000313" key="2">
    <source>
        <dbReference type="Proteomes" id="UP000595420"/>
    </source>
</evidence>
<reference evidence="1 2" key="1">
    <citation type="submission" date="2020-07" db="EMBL/GenBank/DDBJ databases">
        <title>Complete genome sequence analysis of Acidithiobacillus ferrivorans XJFY6S-08 reveals extreme environmental adaptation to alpine acid mine drainage.</title>
        <authorList>
            <person name="Yan L."/>
            <person name="Ni Y."/>
        </authorList>
    </citation>
    <scope>NUCLEOTIDE SEQUENCE [LARGE SCALE GENOMIC DNA]</scope>
    <source>
        <strain evidence="1 2">XJFY6S-08</strain>
    </source>
</reference>
<organism evidence="1 2">
    <name type="scientific">Acidithiobacillus ferrivorans</name>
    <dbReference type="NCBI Taxonomy" id="160808"/>
    <lineage>
        <taxon>Bacteria</taxon>
        <taxon>Pseudomonadati</taxon>
        <taxon>Pseudomonadota</taxon>
        <taxon>Acidithiobacillia</taxon>
        <taxon>Acidithiobacillales</taxon>
        <taxon>Acidithiobacillaceae</taxon>
        <taxon>Acidithiobacillus</taxon>
    </lineage>
</organism>
<gene>
    <name evidence="1" type="ORF">H2515_10880</name>
</gene>